<dbReference type="Pfam" id="PF01522">
    <property type="entry name" value="Polysacc_deac_1"/>
    <property type="match status" value="1"/>
</dbReference>
<sequence length="358" mass="40940">MSLSEETIFRFLLVTSILSVGVSFYHCSPDNCKLPECQCLSCDPPNGLNIAETPQFVLLSFDDAVTQNNFKFFTEIFSDGLKNPNDCLISATFYVSDELNTNYKLVETLFQDGNTISSHSSTHRFPQSWWITASETQLAAEFDGQRRVLALRGHIPYQKIMGMRIPFLQQGGNTPYRMAQSYRFKYDSSFVTGPNNHRGFLNYRPPWPFTLNHQPGRSVFPFICDIGPCPTESFPGLWEIPLVRMLGPNGQTCAMADGCKTTSATETYDFLMNNFQRHYNGNRAPFGINLHATWFERNPHALPALRRFLREMSTHKDVWVVGAEMLIDWARNPIPNRALSTHVPWKYARGCRRECDCK</sequence>
<proteinExistence type="predicted"/>
<evidence type="ECO:0000313" key="3">
    <source>
        <dbReference type="Proteomes" id="UP000085678"/>
    </source>
</evidence>
<protein>
    <submittedName>
        <fullName evidence="4">Uncharacterized protein LOC112042631</fullName>
    </submittedName>
</protein>
<evidence type="ECO:0000259" key="2">
    <source>
        <dbReference type="Pfam" id="PF01522"/>
    </source>
</evidence>
<dbReference type="Gene3D" id="3.20.20.370">
    <property type="entry name" value="Glycoside hydrolase/deacetylase"/>
    <property type="match status" value="1"/>
</dbReference>
<dbReference type="OrthoDB" id="504708at2759"/>
<dbReference type="GeneID" id="112042631"/>
<dbReference type="InterPro" id="IPR011330">
    <property type="entry name" value="Glyco_hydro/deAcase_b/a-brl"/>
</dbReference>
<dbReference type="Proteomes" id="UP000085678">
    <property type="component" value="Unplaced"/>
</dbReference>
<keyword evidence="3" id="KW-1185">Reference proteome</keyword>
<dbReference type="GO" id="GO:0016810">
    <property type="term" value="F:hydrolase activity, acting on carbon-nitrogen (but not peptide) bonds"/>
    <property type="evidence" value="ECO:0007669"/>
    <property type="project" value="InterPro"/>
</dbReference>
<evidence type="ECO:0000313" key="4">
    <source>
        <dbReference type="RefSeq" id="XP_023933236.1"/>
    </source>
</evidence>
<dbReference type="AlphaFoldDB" id="A0A2R2MSJ7"/>
<dbReference type="PANTHER" id="PTHR45985">
    <property type="match status" value="1"/>
</dbReference>
<gene>
    <name evidence="4" type="primary">LOC112042631</name>
</gene>
<name>A0A2R2MSJ7_LINAN</name>
<dbReference type="SUPFAM" id="SSF88713">
    <property type="entry name" value="Glycoside hydrolase/deacetylase"/>
    <property type="match status" value="1"/>
</dbReference>
<evidence type="ECO:0000256" key="1">
    <source>
        <dbReference type="SAM" id="SignalP"/>
    </source>
</evidence>
<reference evidence="4" key="1">
    <citation type="submission" date="2025-08" db="UniProtKB">
        <authorList>
            <consortium name="RefSeq"/>
        </authorList>
    </citation>
    <scope>IDENTIFICATION</scope>
    <source>
        <tissue evidence="4">Gonads</tissue>
    </source>
</reference>
<organism evidence="3 4">
    <name type="scientific">Lingula anatina</name>
    <name type="common">Brachiopod</name>
    <name type="synonym">Lingula unguis</name>
    <dbReference type="NCBI Taxonomy" id="7574"/>
    <lineage>
        <taxon>Eukaryota</taxon>
        <taxon>Metazoa</taxon>
        <taxon>Spiralia</taxon>
        <taxon>Lophotrochozoa</taxon>
        <taxon>Brachiopoda</taxon>
        <taxon>Linguliformea</taxon>
        <taxon>Lingulata</taxon>
        <taxon>Lingulida</taxon>
        <taxon>Linguloidea</taxon>
        <taxon>Lingulidae</taxon>
        <taxon>Lingula</taxon>
    </lineage>
</organism>
<dbReference type="InterPro" id="IPR002509">
    <property type="entry name" value="NODB_dom"/>
</dbReference>
<dbReference type="PANTHER" id="PTHR45985:SF3">
    <property type="entry name" value="CHITIN DEACETYLASE-LIKE 4"/>
    <property type="match status" value="1"/>
</dbReference>
<dbReference type="RefSeq" id="XP_023933236.1">
    <property type="nucleotide sequence ID" value="XM_024077468.1"/>
</dbReference>
<dbReference type="KEGG" id="lak:112042631"/>
<keyword evidence="1" id="KW-0732">Signal</keyword>
<dbReference type="InterPro" id="IPR052740">
    <property type="entry name" value="CE4"/>
</dbReference>
<dbReference type="OMA" id="WANEVVG"/>
<dbReference type="InParanoid" id="A0A2R2MSJ7"/>
<feature type="chain" id="PRO_5015186820" evidence="1">
    <location>
        <begin position="28"/>
        <end position="358"/>
    </location>
</feature>
<feature type="domain" description="NodB homology" evidence="2">
    <location>
        <begin position="54"/>
        <end position="168"/>
    </location>
</feature>
<accession>A0A2R2MSJ7</accession>
<feature type="signal peptide" evidence="1">
    <location>
        <begin position="1"/>
        <end position="27"/>
    </location>
</feature>
<dbReference type="GO" id="GO:0005975">
    <property type="term" value="P:carbohydrate metabolic process"/>
    <property type="evidence" value="ECO:0007669"/>
    <property type="project" value="InterPro"/>
</dbReference>